<sequence>MAYVKKIVSYAYRIMFNFIATVTRPVPKTVLFESFSGKLPGDSPYPVYQALQQAHSDWRLVFGVKARYYDQAVQAFPDVVFMKRFSARWLFFAPRAQYWIFNARFPEWLKKNSGTTYIQIWHGTPLKKLGLDIDNVTMPGYTTAQYHERFVKDSHRWDYLVAQNSYSEQIFSRAFDFHGQYLEIGYPRNDRLVKHRDDAAYQRKLREQLVGSVSGKVIMYAPTWRDDNFVRPGVYRLNLPFDLGKVSALLGPDNHLIIRPHYLVADAIDVSAYSNISVESSVDIADLYLISDALVTDYSSVMFDYAIMGRPMLFFPYDEAHYEDDTRGFYFDYEQVPGPIIHSATEFYDQLSKLIAGETKNLAEVAAFQQQYCPWDNGQASNAIATLVDEKHQ</sequence>
<accession>A0A0R1JTQ3</accession>
<keyword evidence="5" id="KW-0777">Teichoic acid biosynthesis</keyword>
<dbReference type="SUPFAM" id="SSF53756">
    <property type="entry name" value="UDP-Glycosyltransferase/glycogen phosphorylase"/>
    <property type="match status" value="1"/>
</dbReference>
<dbReference type="Proteomes" id="UP000051804">
    <property type="component" value="Unassembled WGS sequence"/>
</dbReference>
<dbReference type="PANTHER" id="PTHR37316">
    <property type="entry name" value="TEICHOIC ACID GLYCEROL-PHOSPHATE PRIMASE"/>
    <property type="match status" value="1"/>
</dbReference>
<keyword evidence="4" id="KW-0808">Transferase</keyword>
<dbReference type="InterPro" id="IPR051612">
    <property type="entry name" value="Teichoic_Acid_Biosynth"/>
</dbReference>
<evidence type="ECO:0000256" key="2">
    <source>
        <dbReference type="ARBA" id="ARBA00010488"/>
    </source>
</evidence>
<dbReference type="PANTHER" id="PTHR37316:SF3">
    <property type="entry name" value="TEICHOIC ACID GLYCEROL-PHOSPHATE TRANSFERASE"/>
    <property type="match status" value="1"/>
</dbReference>
<evidence type="ECO:0000313" key="7">
    <source>
        <dbReference type="EMBL" id="KRK71681.1"/>
    </source>
</evidence>
<dbReference type="AlphaFoldDB" id="A0A0R1JTQ3"/>
<keyword evidence="8" id="KW-1185">Reference proteome</keyword>
<dbReference type="OrthoDB" id="9811865at2"/>
<protein>
    <submittedName>
        <fullName evidence="7">Teichoic acid biosynthesis protein</fullName>
    </submittedName>
</protein>
<dbReference type="EMBL" id="AZDJ01000026">
    <property type="protein sequence ID" value="KRK71681.1"/>
    <property type="molecule type" value="Genomic_DNA"/>
</dbReference>
<evidence type="ECO:0000256" key="1">
    <source>
        <dbReference type="ARBA" id="ARBA00004202"/>
    </source>
</evidence>
<gene>
    <name evidence="7" type="ORF">FD02_GL001921</name>
</gene>
<evidence type="ECO:0000313" key="8">
    <source>
        <dbReference type="Proteomes" id="UP000051804"/>
    </source>
</evidence>
<comment type="similarity">
    <text evidence="2">Belongs to the CDP-glycerol glycerophosphotransferase family.</text>
</comment>
<dbReference type="Gene3D" id="3.40.50.11820">
    <property type="match status" value="1"/>
</dbReference>
<dbReference type="Gene3D" id="3.40.50.12580">
    <property type="match status" value="1"/>
</dbReference>
<comment type="caution">
    <text evidence="7">The sequence shown here is derived from an EMBL/GenBank/DDBJ whole genome shotgun (WGS) entry which is preliminary data.</text>
</comment>
<evidence type="ECO:0000256" key="3">
    <source>
        <dbReference type="ARBA" id="ARBA00022475"/>
    </source>
</evidence>
<evidence type="ECO:0000256" key="6">
    <source>
        <dbReference type="ARBA" id="ARBA00023136"/>
    </source>
</evidence>
<dbReference type="GO" id="GO:0047355">
    <property type="term" value="F:CDP-glycerol glycerophosphotransferase activity"/>
    <property type="evidence" value="ECO:0007669"/>
    <property type="project" value="InterPro"/>
</dbReference>
<organism evidence="7 8">
    <name type="scientific">Lacticaseibacillus nasuensis JCM 17158</name>
    <dbReference type="NCBI Taxonomy" id="1291734"/>
    <lineage>
        <taxon>Bacteria</taxon>
        <taxon>Bacillati</taxon>
        <taxon>Bacillota</taxon>
        <taxon>Bacilli</taxon>
        <taxon>Lactobacillales</taxon>
        <taxon>Lactobacillaceae</taxon>
        <taxon>Lacticaseibacillus</taxon>
    </lineage>
</organism>
<proteinExistence type="inferred from homology"/>
<dbReference type="RefSeq" id="WP_056951184.1">
    <property type="nucleotide sequence ID" value="NZ_AZDJ01000026.1"/>
</dbReference>
<keyword evidence="3" id="KW-1003">Cell membrane</keyword>
<evidence type="ECO:0000256" key="4">
    <source>
        <dbReference type="ARBA" id="ARBA00022679"/>
    </source>
</evidence>
<dbReference type="PATRIC" id="fig|1291734.4.peg.1974"/>
<dbReference type="GO" id="GO:0019350">
    <property type="term" value="P:teichoic acid biosynthetic process"/>
    <property type="evidence" value="ECO:0007669"/>
    <property type="project" value="UniProtKB-KW"/>
</dbReference>
<comment type="subcellular location">
    <subcellularLocation>
        <location evidence="1">Cell membrane</location>
        <topology evidence="1">Peripheral membrane protein</topology>
    </subcellularLocation>
</comment>
<dbReference type="GO" id="GO:0005886">
    <property type="term" value="C:plasma membrane"/>
    <property type="evidence" value="ECO:0007669"/>
    <property type="project" value="UniProtKB-SubCell"/>
</dbReference>
<reference evidence="7 8" key="1">
    <citation type="journal article" date="2015" name="Genome Announc.">
        <title>Expanding the biotechnology potential of lactobacilli through comparative genomics of 213 strains and associated genera.</title>
        <authorList>
            <person name="Sun Z."/>
            <person name="Harris H.M."/>
            <person name="McCann A."/>
            <person name="Guo C."/>
            <person name="Argimon S."/>
            <person name="Zhang W."/>
            <person name="Yang X."/>
            <person name="Jeffery I.B."/>
            <person name="Cooney J.C."/>
            <person name="Kagawa T.F."/>
            <person name="Liu W."/>
            <person name="Song Y."/>
            <person name="Salvetti E."/>
            <person name="Wrobel A."/>
            <person name="Rasinkangas P."/>
            <person name="Parkhill J."/>
            <person name="Rea M.C."/>
            <person name="O'Sullivan O."/>
            <person name="Ritari J."/>
            <person name="Douillard F.P."/>
            <person name="Paul Ross R."/>
            <person name="Yang R."/>
            <person name="Briner A.E."/>
            <person name="Felis G.E."/>
            <person name="de Vos W.M."/>
            <person name="Barrangou R."/>
            <person name="Klaenhammer T.R."/>
            <person name="Caufield P.W."/>
            <person name="Cui Y."/>
            <person name="Zhang H."/>
            <person name="O'Toole P.W."/>
        </authorList>
    </citation>
    <scope>NUCLEOTIDE SEQUENCE [LARGE SCALE GENOMIC DNA]</scope>
    <source>
        <strain evidence="7 8">JCM 17158</strain>
    </source>
</reference>
<dbReference type="Pfam" id="PF04464">
    <property type="entry name" value="Glyphos_transf"/>
    <property type="match status" value="1"/>
</dbReference>
<dbReference type="STRING" id="1291734.FD02_GL001921"/>
<dbReference type="InterPro" id="IPR043148">
    <property type="entry name" value="TagF_C"/>
</dbReference>
<keyword evidence="6" id="KW-0472">Membrane</keyword>
<dbReference type="InterPro" id="IPR043149">
    <property type="entry name" value="TagF_N"/>
</dbReference>
<dbReference type="InterPro" id="IPR007554">
    <property type="entry name" value="Glycerophosphate_synth"/>
</dbReference>
<name>A0A0R1JTQ3_9LACO</name>
<evidence type="ECO:0000256" key="5">
    <source>
        <dbReference type="ARBA" id="ARBA00022944"/>
    </source>
</evidence>